<keyword evidence="10 15" id="KW-0057">Aromatic amino acid biosynthesis</keyword>
<protein>
    <recommendedName>
        <fullName evidence="15 16">Multifunctional fusion protein</fullName>
    </recommendedName>
    <domain>
        <recommendedName>
            <fullName evidence="15">Indole-3-glycerol phosphate synthase</fullName>
            <shortName evidence="15">IGPS</shortName>
            <ecNumber evidence="15">4.1.1.48</ecNumber>
        </recommendedName>
    </domain>
    <domain>
        <recommendedName>
            <fullName evidence="16">N-(5'-phosphoribosyl)anthranilate isomerase</fullName>
            <shortName evidence="16">PRAI</shortName>
            <ecNumber evidence="16">5.3.1.24</ecNumber>
        </recommendedName>
    </domain>
</protein>
<feature type="domain" description="Indole-3-glycerol phosphate synthase" evidence="17">
    <location>
        <begin position="5"/>
        <end position="255"/>
    </location>
</feature>
<sequence length="465" mass="51427">MPNILEEIVTNKRKTLTSLKLELDVVQLKASVSPSTKSLFDALCTPPTRFILECKKASPSKGLIREPFDLDEIIDAYLPYADAISVLTDEQYFQGNYEYLRYITSQVAVPVINKDFFIDEIQVYLARYHNADAILLMLSVLNDEEYSYLATVADSLNLDILTEVSNEEEMQRAINLKAKIIGINNRNLRDLSTDLNTTKRLVPMLTSAHHQFVVVSESGIYTHQDVLSLAPFCNGFLVGSSLMAQHDLLQAVRQLVLGAIKVCGITSTEDARTAFSNGAAYVGLIFAQQSPRCISFDDAQRITATVQGRYVGVFTHHSEAEIAHIAHTISLHAVQLHFPTTAEFRQKLKHLLPAGCEIWQAMGVIDTLPEQFDSVNQCKSADKLLLDCQVNESFGGTGRQFNWQLIENIKDKHKIILAGGITPDNFKAAAATGVAIVDVNSGVESQPGQKSADKVKALFASARDY</sequence>
<dbReference type="GO" id="GO:0004640">
    <property type="term" value="F:phosphoribosylanthranilate isomerase activity"/>
    <property type="evidence" value="ECO:0007669"/>
    <property type="project" value="UniProtKB-EC"/>
</dbReference>
<evidence type="ECO:0000256" key="15">
    <source>
        <dbReference type="HAMAP-Rule" id="MF_00134"/>
    </source>
</evidence>
<evidence type="ECO:0000256" key="11">
    <source>
        <dbReference type="ARBA" id="ARBA00023235"/>
    </source>
</evidence>
<comment type="pathway">
    <text evidence="4 15">Amino-acid biosynthesis; L-tryptophan biosynthesis; L-tryptophan from chorismate: step 4/5.</text>
</comment>
<comment type="pathway">
    <text evidence="3 16">Amino-acid biosynthesis; L-tryptophan biosynthesis; L-tryptophan from chorismate: step 3/5.</text>
</comment>
<keyword evidence="7 15" id="KW-0028">Amino-acid biosynthesis</keyword>
<comment type="catalytic activity">
    <reaction evidence="1 16">
        <text>N-(5-phospho-beta-D-ribosyl)anthranilate = 1-(2-carboxyphenylamino)-1-deoxy-D-ribulose 5-phosphate</text>
        <dbReference type="Rhea" id="RHEA:21540"/>
        <dbReference type="ChEBI" id="CHEBI:18277"/>
        <dbReference type="ChEBI" id="CHEBI:58613"/>
        <dbReference type="EC" id="5.3.1.24"/>
    </reaction>
</comment>
<dbReference type="RefSeq" id="WP_265616600.1">
    <property type="nucleotide sequence ID" value="NZ_JAPFRD010000005.1"/>
</dbReference>
<dbReference type="HAMAP" id="MF_00134_B">
    <property type="entry name" value="IGPS_B"/>
    <property type="match status" value="1"/>
</dbReference>
<keyword evidence="12 15" id="KW-0456">Lyase</keyword>
<proteinExistence type="inferred from homology"/>
<gene>
    <name evidence="19" type="primary">trpCF</name>
    <name evidence="15" type="synonym">trpC</name>
    <name evidence="16" type="synonym">trpF</name>
    <name evidence="19" type="ORF">OPS25_05330</name>
</gene>
<dbReference type="GO" id="GO:0004425">
    <property type="term" value="F:indole-3-glycerol-phosphate synthase activity"/>
    <property type="evidence" value="ECO:0007669"/>
    <property type="project" value="UniProtKB-EC"/>
</dbReference>
<evidence type="ECO:0000256" key="7">
    <source>
        <dbReference type="ARBA" id="ARBA00022605"/>
    </source>
</evidence>
<dbReference type="InterPro" id="IPR013785">
    <property type="entry name" value="Aldolase_TIM"/>
</dbReference>
<evidence type="ECO:0000256" key="4">
    <source>
        <dbReference type="ARBA" id="ARBA00004696"/>
    </source>
</evidence>
<dbReference type="EC" id="4.1.1.48" evidence="15"/>
<keyword evidence="8 15" id="KW-0210">Decarboxylase</keyword>
<comment type="function">
    <text evidence="14">Bifunctional enzyme that catalyzes two sequential steps of tryptophan biosynthetic pathway. The first reaction is catalyzed by the isomerase, coded by the TrpF domain; the second reaction is catalyzed by the synthase, coded by the TrpC domain.</text>
</comment>
<evidence type="ECO:0000256" key="14">
    <source>
        <dbReference type="ARBA" id="ARBA00025592"/>
    </source>
</evidence>
<name>A0ABT3P585_9ALTE</name>
<dbReference type="HAMAP" id="MF_00135">
    <property type="entry name" value="PRAI"/>
    <property type="match status" value="1"/>
</dbReference>
<evidence type="ECO:0000256" key="12">
    <source>
        <dbReference type="ARBA" id="ARBA00023239"/>
    </source>
</evidence>
<dbReference type="Proteomes" id="UP001142810">
    <property type="component" value="Unassembled WGS sequence"/>
</dbReference>
<evidence type="ECO:0000256" key="10">
    <source>
        <dbReference type="ARBA" id="ARBA00023141"/>
    </source>
</evidence>
<evidence type="ECO:0000256" key="8">
    <source>
        <dbReference type="ARBA" id="ARBA00022793"/>
    </source>
</evidence>
<comment type="similarity">
    <text evidence="15">Belongs to the TrpC family.</text>
</comment>
<evidence type="ECO:0000259" key="17">
    <source>
        <dbReference type="Pfam" id="PF00218"/>
    </source>
</evidence>
<evidence type="ECO:0000256" key="16">
    <source>
        <dbReference type="HAMAP-Rule" id="MF_00135"/>
    </source>
</evidence>
<dbReference type="InterPro" id="IPR011060">
    <property type="entry name" value="RibuloseP-bd_barrel"/>
</dbReference>
<evidence type="ECO:0000313" key="20">
    <source>
        <dbReference type="Proteomes" id="UP001142810"/>
    </source>
</evidence>
<reference evidence="19" key="1">
    <citation type="submission" date="2022-11" db="EMBL/GenBank/DDBJ databases">
        <title>Alteromonas sp. nov., isolated from sea water of the Qingdao.</title>
        <authorList>
            <person name="Wang Q."/>
        </authorList>
    </citation>
    <scope>NUCLEOTIDE SEQUENCE</scope>
    <source>
        <strain evidence="19">ASW11-7</strain>
    </source>
</reference>
<evidence type="ECO:0000259" key="18">
    <source>
        <dbReference type="Pfam" id="PF00697"/>
    </source>
</evidence>
<dbReference type="NCBIfam" id="NF006945">
    <property type="entry name" value="PRK09427.1"/>
    <property type="match status" value="1"/>
</dbReference>
<evidence type="ECO:0000256" key="2">
    <source>
        <dbReference type="ARBA" id="ARBA00001633"/>
    </source>
</evidence>
<dbReference type="Gene3D" id="3.20.20.70">
    <property type="entry name" value="Aldolase class I"/>
    <property type="match status" value="2"/>
</dbReference>
<dbReference type="SUPFAM" id="SSF51366">
    <property type="entry name" value="Ribulose-phoshate binding barrel"/>
    <property type="match status" value="2"/>
</dbReference>
<dbReference type="InterPro" id="IPR001240">
    <property type="entry name" value="PRAI_dom"/>
</dbReference>
<dbReference type="EMBL" id="JAPFRD010000005">
    <property type="protein sequence ID" value="MCW8107914.1"/>
    <property type="molecule type" value="Genomic_DNA"/>
</dbReference>
<evidence type="ECO:0000256" key="5">
    <source>
        <dbReference type="ARBA" id="ARBA00007902"/>
    </source>
</evidence>
<evidence type="ECO:0000256" key="6">
    <source>
        <dbReference type="ARBA" id="ARBA00009847"/>
    </source>
</evidence>
<keyword evidence="13" id="KW-0511">Multifunctional enzyme</keyword>
<organism evidence="19 20">
    <name type="scientific">Alteromonas aquimaris</name>
    <dbReference type="NCBI Taxonomy" id="2998417"/>
    <lineage>
        <taxon>Bacteria</taxon>
        <taxon>Pseudomonadati</taxon>
        <taxon>Pseudomonadota</taxon>
        <taxon>Gammaproteobacteria</taxon>
        <taxon>Alteromonadales</taxon>
        <taxon>Alteromonadaceae</taxon>
        <taxon>Alteromonas/Salinimonas group</taxon>
        <taxon>Alteromonas</taxon>
    </lineage>
</organism>
<evidence type="ECO:0000313" key="19">
    <source>
        <dbReference type="EMBL" id="MCW8107914.1"/>
    </source>
</evidence>
<dbReference type="PANTHER" id="PTHR22854">
    <property type="entry name" value="TRYPTOPHAN BIOSYNTHESIS PROTEIN"/>
    <property type="match status" value="1"/>
</dbReference>
<keyword evidence="20" id="KW-1185">Reference proteome</keyword>
<accession>A0ABT3P585</accession>
<dbReference type="Pfam" id="PF00697">
    <property type="entry name" value="PRAI"/>
    <property type="match status" value="1"/>
</dbReference>
<comment type="similarity">
    <text evidence="5">In the N-terminal section; belongs to the TrpC family.</text>
</comment>
<dbReference type="CDD" id="cd00331">
    <property type="entry name" value="IGPS"/>
    <property type="match status" value="1"/>
</dbReference>
<comment type="catalytic activity">
    <reaction evidence="2 15">
        <text>1-(2-carboxyphenylamino)-1-deoxy-D-ribulose 5-phosphate + H(+) = (1S,2R)-1-C-(indol-3-yl)glycerol 3-phosphate + CO2 + H2O</text>
        <dbReference type="Rhea" id="RHEA:23476"/>
        <dbReference type="ChEBI" id="CHEBI:15377"/>
        <dbReference type="ChEBI" id="CHEBI:15378"/>
        <dbReference type="ChEBI" id="CHEBI:16526"/>
        <dbReference type="ChEBI" id="CHEBI:58613"/>
        <dbReference type="ChEBI" id="CHEBI:58866"/>
        <dbReference type="EC" id="4.1.1.48"/>
    </reaction>
</comment>
<keyword evidence="11 16" id="KW-0413">Isomerase</keyword>
<feature type="domain" description="N-(5'phosphoribosyl) anthranilate isomerase (PRAI)" evidence="18">
    <location>
        <begin position="261"/>
        <end position="459"/>
    </location>
</feature>
<dbReference type="Pfam" id="PF00218">
    <property type="entry name" value="IGPS"/>
    <property type="match status" value="1"/>
</dbReference>
<dbReference type="PANTHER" id="PTHR22854:SF2">
    <property type="entry name" value="INDOLE-3-GLYCEROL-PHOSPHATE SYNTHASE"/>
    <property type="match status" value="1"/>
</dbReference>
<evidence type="ECO:0000256" key="1">
    <source>
        <dbReference type="ARBA" id="ARBA00001164"/>
    </source>
</evidence>
<dbReference type="InterPro" id="IPR045186">
    <property type="entry name" value="Indole-3-glycerol_P_synth"/>
</dbReference>
<evidence type="ECO:0000256" key="3">
    <source>
        <dbReference type="ARBA" id="ARBA00004664"/>
    </source>
</evidence>
<dbReference type="InterPro" id="IPR001468">
    <property type="entry name" value="Indole-3-GlycerolPSynthase_CS"/>
</dbReference>
<comment type="caution">
    <text evidence="19">The sequence shown here is derived from an EMBL/GenBank/DDBJ whole genome shotgun (WGS) entry which is preliminary data.</text>
</comment>
<comment type="similarity">
    <text evidence="6">In the C-terminal section; belongs to the TrpF family.</text>
</comment>
<dbReference type="InterPro" id="IPR013798">
    <property type="entry name" value="Indole-3-glycerol_P_synth_dom"/>
</dbReference>
<comment type="similarity">
    <text evidence="16">Belongs to the TrpF family.</text>
</comment>
<dbReference type="CDD" id="cd00405">
    <property type="entry name" value="PRAI"/>
    <property type="match status" value="1"/>
</dbReference>
<evidence type="ECO:0000256" key="13">
    <source>
        <dbReference type="ARBA" id="ARBA00023268"/>
    </source>
</evidence>
<dbReference type="EC" id="5.3.1.24" evidence="16"/>
<dbReference type="PROSITE" id="PS00614">
    <property type="entry name" value="IGPS"/>
    <property type="match status" value="1"/>
</dbReference>
<evidence type="ECO:0000256" key="9">
    <source>
        <dbReference type="ARBA" id="ARBA00022822"/>
    </source>
</evidence>
<keyword evidence="9 15" id="KW-0822">Tryptophan biosynthesis</keyword>